<keyword evidence="3" id="KW-0378">Hydrolase</keyword>
<accession>K4IG09</accession>
<sequence>MKIINLTLNLLKILSIFSLLILLFSCQETINNSEKTQSQSIGPTNGALLIGGGGITDEMWQVFYDFADGKSAKLVIIPTAFDENSINYDPEFKILKRQFTARGFDDILFMHTRDTLVADSDEFVQPLKTATAVWLTGGRQWRTADAYLDTKTHLELKNVLKRGGIIGGHSAGASIQGSYLARGGRDLNGNYKIISNSEVGFGFVTNTAFDQHHLDRNRQYDMFDLLKIRPELLGVGIDEDTGILVQGNEFQVIGNRYVSIYDNTFWSPYFNEIDTLETGKNKFYILKNGDKYNLKERRVQRNKFLEPKDIASNEQKEYLGTYLFEKSKVFWNNIVIENDTLKFQIVRRNSVRDPIPIYTYEKDIFFDTDAELWFHFKRDSLGKIIGFVKKTHKFIHGLNQRFNKIAESHTADKELR</sequence>
<dbReference type="InterPro" id="IPR005320">
    <property type="entry name" value="Peptidase_S51"/>
</dbReference>
<dbReference type="CDD" id="cd03145">
    <property type="entry name" value="GAT1_cyanophycinase"/>
    <property type="match status" value="1"/>
</dbReference>
<dbReference type="InterPro" id="IPR029062">
    <property type="entry name" value="Class_I_gatase-like"/>
</dbReference>
<dbReference type="Proteomes" id="UP000008514">
    <property type="component" value="Chromosome"/>
</dbReference>
<organism evidence="5 6">
    <name type="scientific">Psychroflexus torquis (strain ATCC 700755 / CIP 106069 / ACAM 623)</name>
    <dbReference type="NCBI Taxonomy" id="313595"/>
    <lineage>
        <taxon>Bacteria</taxon>
        <taxon>Pseudomonadati</taxon>
        <taxon>Bacteroidota</taxon>
        <taxon>Flavobacteriia</taxon>
        <taxon>Flavobacteriales</taxon>
        <taxon>Flavobacteriaceae</taxon>
        <taxon>Psychroflexus</taxon>
    </lineage>
</organism>
<dbReference type="GO" id="GO:0008236">
    <property type="term" value="F:serine-type peptidase activity"/>
    <property type="evidence" value="ECO:0007669"/>
    <property type="project" value="UniProtKB-KW"/>
</dbReference>
<dbReference type="Pfam" id="PF03575">
    <property type="entry name" value="Peptidase_S51"/>
    <property type="match status" value="1"/>
</dbReference>
<dbReference type="AlphaFoldDB" id="K4IG09"/>
<dbReference type="SUPFAM" id="SSF52317">
    <property type="entry name" value="Class I glutamine amidotransferase-like"/>
    <property type="match status" value="1"/>
</dbReference>
<dbReference type="RefSeq" id="WP_015025029.1">
    <property type="nucleotide sequence ID" value="NC_018721.1"/>
</dbReference>
<dbReference type="KEGG" id="ptq:P700755_002730"/>
<dbReference type="Gene3D" id="3.40.50.880">
    <property type="match status" value="1"/>
</dbReference>
<evidence type="ECO:0000256" key="4">
    <source>
        <dbReference type="ARBA" id="ARBA00022825"/>
    </source>
</evidence>
<gene>
    <name evidence="5" type="ordered locus">P700755_002730</name>
</gene>
<evidence type="ECO:0000256" key="2">
    <source>
        <dbReference type="ARBA" id="ARBA00022670"/>
    </source>
</evidence>
<protein>
    <submittedName>
        <fullName evidence="5">Cyanophycinase</fullName>
    </submittedName>
</protein>
<evidence type="ECO:0000256" key="1">
    <source>
        <dbReference type="ARBA" id="ARBA00006534"/>
    </source>
</evidence>
<evidence type="ECO:0000256" key="3">
    <source>
        <dbReference type="ARBA" id="ARBA00022801"/>
    </source>
</evidence>
<keyword evidence="6" id="KW-1185">Reference proteome</keyword>
<dbReference type="PROSITE" id="PS51257">
    <property type="entry name" value="PROKAR_LIPOPROTEIN"/>
    <property type="match status" value="1"/>
</dbReference>
<name>K4IG09_PSYTT</name>
<dbReference type="PANTHER" id="PTHR36175">
    <property type="entry name" value="CYANOPHYCINASE"/>
    <property type="match status" value="1"/>
</dbReference>
<dbReference type="eggNOG" id="COG4242">
    <property type="taxonomic scope" value="Bacteria"/>
</dbReference>
<dbReference type="EMBL" id="CP003879">
    <property type="protein sequence ID" value="AFU69467.1"/>
    <property type="molecule type" value="Genomic_DNA"/>
</dbReference>
<dbReference type="PANTHER" id="PTHR36175:SF1">
    <property type="entry name" value="CYANOPHYCINASE"/>
    <property type="match status" value="1"/>
</dbReference>
<evidence type="ECO:0000313" key="6">
    <source>
        <dbReference type="Proteomes" id="UP000008514"/>
    </source>
</evidence>
<keyword evidence="4" id="KW-0720">Serine protease</keyword>
<reference evidence="5" key="1">
    <citation type="submission" date="2006-03" db="EMBL/GenBank/DDBJ databases">
        <authorList>
            <person name="Bowman J."/>
            <person name="Ferriera S."/>
            <person name="Johnson J."/>
            <person name="Kravitz S."/>
            <person name="Halpern A."/>
            <person name="Remington K."/>
            <person name="Beeson K."/>
            <person name="Tran B."/>
            <person name="Rogers Y.-H."/>
            <person name="Friedman R."/>
            <person name="Venter J.C."/>
        </authorList>
    </citation>
    <scope>NUCLEOTIDE SEQUENCE [LARGE SCALE GENOMIC DNA]</scope>
    <source>
        <strain evidence="5">ATCC 700755</strain>
    </source>
</reference>
<comment type="similarity">
    <text evidence="1">Belongs to the peptidase S51 family.</text>
</comment>
<reference evidence="5" key="2">
    <citation type="submission" date="2012-09" db="EMBL/GenBank/DDBJ databases">
        <title>The complete sequence of Psychroflexus torquis an extreme psychrophile from sea-ice that is stimulated by light.</title>
        <authorList>
            <person name="Feng S."/>
            <person name="Powell S.M."/>
            <person name="Bowman J.P."/>
        </authorList>
    </citation>
    <scope>NUCLEOTIDE SEQUENCE [LARGE SCALE GENOMIC DNA]</scope>
    <source>
        <strain evidence="5">ATCC 700755</strain>
    </source>
</reference>
<keyword evidence="2" id="KW-0645">Protease</keyword>
<proteinExistence type="inferred from homology"/>
<dbReference type="HOGENOM" id="CLU_053928_0_1_10"/>
<dbReference type="GO" id="GO:0006508">
    <property type="term" value="P:proteolysis"/>
    <property type="evidence" value="ECO:0007669"/>
    <property type="project" value="UniProtKB-KW"/>
</dbReference>
<dbReference type="OrthoDB" id="9799980at2"/>
<evidence type="ECO:0000313" key="5">
    <source>
        <dbReference type="EMBL" id="AFU69467.1"/>
    </source>
</evidence>